<dbReference type="GlyGen" id="Q54MW1">
    <property type="glycosylation" value="1 site"/>
</dbReference>
<dbReference type="PhylomeDB" id="Q54MW1"/>
<organism evidence="3 4">
    <name type="scientific">Dictyostelium discoideum</name>
    <name type="common">Social amoeba</name>
    <dbReference type="NCBI Taxonomy" id="44689"/>
    <lineage>
        <taxon>Eukaryota</taxon>
        <taxon>Amoebozoa</taxon>
        <taxon>Evosea</taxon>
        <taxon>Eumycetozoa</taxon>
        <taxon>Dictyostelia</taxon>
        <taxon>Dictyosteliales</taxon>
        <taxon>Dictyosteliaceae</taxon>
        <taxon>Dictyostelium</taxon>
    </lineage>
</organism>
<dbReference type="RefSeq" id="XP_638182.1">
    <property type="nucleotide sequence ID" value="XM_633090.1"/>
</dbReference>
<dbReference type="InParanoid" id="Q54MW1"/>
<keyword evidence="4" id="KW-1185">Reference proteome</keyword>
<name>Q54MW1_DICDI</name>
<dbReference type="PANTHER" id="PTHR31318">
    <property type="entry name" value="EXPRESSED PROTEIN-RELATED"/>
    <property type="match status" value="1"/>
</dbReference>
<evidence type="ECO:0000256" key="2">
    <source>
        <dbReference type="SAM" id="Phobius"/>
    </source>
</evidence>
<dbReference type="Proteomes" id="UP000002195">
    <property type="component" value="Unassembled WGS sequence"/>
</dbReference>
<feature type="compositionally biased region" description="Low complexity" evidence="1">
    <location>
        <begin position="482"/>
        <end position="517"/>
    </location>
</feature>
<evidence type="ECO:0000256" key="1">
    <source>
        <dbReference type="SAM" id="MobiDB-lite"/>
    </source>
</evidence>
<keyword evidence="2" id="KW-1133">Transmembrane helix</keyword>
<dbReference type="VEuPathDB" id="AmoebaDB:DDB_G0285423"/>
<dbReference type="PaxDb" id="44689-DDB0220034"/>
<dbReference type="FunCoup" id="Q54MW1">
    <property type="interactions" value="877"/>
</dbReference>
<keyword evidence="2" id="KW-0472">Membrane</keyword>
<protein>
    <recommendedName>
        <fullName evidence="5">Transmembrane protein</fullName>
    </recommendedName>
</protein>
<feature type="transmembrane region" description="Helical" evidence="2">
    <location>
        <begin position="6"/>
        <end position="26"/>
    </location>
</feature>
<dbReference type="dictyBase" id="DDB_G0285423">
    <property type="gene designation" value="DG2044"/>
</dbReference>
<reference evidence="3 4" key="1">
    <citation type="journal article" date="2005" name="Nature">
        <title>The genome of the social amoeba Dictyostelium discoideum.</title>
        <authorList>
            <consortium name="The Dictyostelium discoideum Sequencing Consortium"/>
            <person name="Eichinger L."/>
            <person name="Pachebat J.A."/>
            <person name="Glockner G."/>
            <person name="Rajandream M.A."/>
            <person name="Sucgang R."/>
            <person name="Berriman M."/>
            <person name="Song J."/>
            <person name="Olsen R."/>
            <person name="Szafranski K."/>
            <person name="Xu Q."/>
            <person name="Tunggal B."/>
            <person name="Kummerfeld S."/>
            <person name="Madera M."/>
            <person name="Konfortov B.A."/>
            <person name="Rivero F."/>
            <person name="Bankier A.T."/>
            <person name="Lehmann R."/>
            <person name="Hamlin N."/>
            <person name="Davies R."/>
            <person name="Gaudet P."/>
            <person name="Fey P."/>
            <person name="Pilcher K."/>
            <person name="Chen G."/>
            <person name="Saunders D."/>
            <person name="Sodergren E."/>
            <person name="Davis P."/>
            <person name="Kerhornou A."/>
            <person name="Nie X."/>
            <person name="Hall N."/>
            <person name="Anjard C."/>
            <person name="Hemphill L."/>
            <person name="Bason N."/>
            <person name="Farbrother P."/>
            <person name="Desany B."/>
            <person name="Just E."/>
            <person name="Morio T."/>
            <person name="Rost R."/>
            <person name="Churcher C."/>
            <person name="Cooper J."/>
            <person name="Haydock S."/>
            <person name="van Driessche N."/>
            <person name="Cronin A."/>
            <person name="Goodhead I."/>
            <person name="Muzny D."/>
            <person name="Mourier T."/>
            <person name="Pain A."/>
            <person name="Lu M."/>
            <person name="Harper D."/>
            <person name="Lindsay R."/>
            <person name="Hauser H."/>
            <person name="James K."/>
            <person name="Quiles M."/>
            <person name="Madan Babu M."/>
            <person name="Saito T."/>
            <person name="Buchrieser C."/>
            <person name="Wardroper A."/>
            <person name="Felder M."/>
            <person name="Thangavelu M."/>
            <person name="Johnson D."/>
            <person name="Knights A."/>
            <person name="Loulseged H."/>
            <person name="Mungall K."/>
            <person name="Oliver K."/>
            <person name="Price C."/>
            <person name="Quail M.A."/>
            <person name="Urushihara H."/>
            <person name="Hernandez J."/>
            <person name="Rabbinowitsch E."/>
            <person name="Steffen D."/>
            <person name="Sanders M."/>
            <person name="Ma J."/>
            <person name="Kohara Y."/>
            <person name="Sharp S."/>
            <person name="Simmonds M."/>
            <person name="Spiegler S."/>
            <person name="Tivey A."/>
            <person name="Sugano S."/>
            <person name="White B."/>
            <person name="Walker D."/>
            <person name="Woodward J."/>
            <person name="Winckler T."/>
            <person name="Tanaka Y."/>
            <person name="Shaulsky G."/>
            <person name="Schleicher M."/>
            <person name="Weinstock G."/>
            <person name="Rosenthal A."/>
            <person name="Cox E.C."/>
            <person name="Chisholm R.L."/>
            <person name="Gibbs R."/>
            <person name="Loomis W.F."/>
            <person name="Platzer M."/>
            <person name="Kay R.R."/>
            <person name="Williams J."/>
            <person name="Dear P.H."/>
            <person name="Noegel A.A."/>
            <person name="Barrell B."/>
            <person name="Kuspa A."/>
        </authorList>
    </citation>
    <scope>NUCLEOTIDE SEQUENCE [LARGE SCALE GENOMIC DNA]</scope>
    <source>
        <strain evidence="3 4">AX4</strain>
    </source>
</reference>
<proteinExistence type="predicted"/>
<comment type="caution">
    <text evidence="3">The sequence shown here is derived from an EMBL/GenBank/DDBJ whole genome shotgun (WGS) entry which is preliminary data.</text>
</comment>
<feature type="compositionally biased region" description="Polar residues" evidence="1">
    <location>
        <begin position="518"/>
        <end position="534"/>
    </location>
</feature>
<dbReference type="KEGG" id="ddi:DDB_G0285423"/>
<sequence>MKEFIYYYFLFYFFIKIINSENIIFVDYNIKRNYNSFDECGSSDQPICTSFEDAINKVILISINSLDTPTIYINIIGDINGTNIISLGNLYNFCGTLYIRSNSSNSNINIDGTNSTQQPFLIIQEPDEINLTISKCTKKRVFIFQRLNFINWDQTIISININQEINDQPIDQSKFFQILMVDTFIISSSSIIFVNPKNSKDLFKNYNFKGLQFYFTTSYCINMKSSKLLAPNSTDNFLPPIYIIGGSIIRFFNIQNSSILSTPFIYIKSGSLEFVNDISISNNNFSIYPIVLLINSKFSTLKTISFNENEFFTFFLFYECQTQPITPINFFNNIQPHQSNYQRKLYLGIQLENSVTVIKNSHFTIQEYLKFTLNLNNTIGNDIFYVENSNFIIQFLGLERLIQGNHMIKVINSIVTFQNIDLKWDGFPIIGSNSTIDFIYCKNLNNSFCGCSTCNFLNQSFNCDFSSSTASSFEPTETPTLSETNSPTNTQTPPTITETPTHSKTNTPTNTQTPKINETQPFITNTPTPTQTLKKSNKNRNIAIIVVTIVLGVTSIVSLLIFSIYKRYNSKLSIRDNDNMFGAGDEKAFSPSFDIVTPNINEDCGQKEGL</sequence>
<dbReference type="eggNOG" id="ENOG502RI0F">
    <property type="taxonomic scope" value="Eukaryota"/>
</dbReference>
<feature type="region of interest" description="Disordered" evidence="1">
    <location>
        <begin position="474"/>
        <end position="534"/>
    </location>
</feature>
<accession>Q54MW1</accession>
<dbReference type="AlphaFoldDB" id="Q54MW1"/>
<feature type="transmembrane region" description="Helical" evidence="2">
    <location>
        <begin position="542"/>
        <end position="565"/>
    </location>
</feature>
<dbReference type="PANTHER" id="PTHR31318:SF1">
    <property type="entry name" value="POLYMORPHIC MEMBRANE PROTEIN REPEAT-CONTAINING PROTEIN-RELATED"/>
    <property type="match status" value="1"/>
</dbReference>
<gene>
    <name evidence="3" type="primary">DG2044</name>
    <name evidence="3" type="ORF">DDB_G0285423</name>
</gene>
<evidence type="ECO:0000313" key="4">
    <source>
        <dbReference type="Proteomes" id="UP000002195"/>
    </source>
</evidence>
<keyword evidence="2" id="KW-0812">Transmembrane</keyword>
<dbReference type="GeneID" id="8625229"/>
<dbReference type="HOGENOM" id="CLU_036260_0_0_1"/>
<dbReference type="EMBL" id="AAFI02000079">
    <property type="protein sequence ID" value="EAL64549.1"/>
    <property type="molecule type" value="Genomic_DNA"/>
</dbReference>
<evidence type="ECO:0008006" key="5">
    <source>
        <dbReference type="Google" id="ProtNLM"/>
    </source>
</evidence>
<evidence type="ECO:0000313" key="3">
    <source>
        <dbReference type="EMBL" id="EAL64549.1"/>
    </source>
</evidence>